<gene>
    <name evidence="8" type="ORF">IFR04_004499</name>
</gene>
<evidence type="ECO:0000256" key="7">
    <source>
        <dbReference type="ARBA" id="ARBA00023180"/>
    </source>
</evidence>
<dbReference type="PANTHER" id="PTHR33146:SF26">
    <property type="entry name" value="ENDONUCLEASE 4"/>
    <property type="match status" value="1"/>
</dbReference>
<evidence type="ECO:0008006" key="10">
    <source>
        <dbReference type="Google" id="ProtNLM"/>
    </source>
</evidence>
<protein>
    <recommendedName>
        <fullName evidence="10">S1/P1 nuclease</fullName>
    </recommendedName>
</protein>
<dbReference type="GO" id="GO:0046872">
    <property type="term" value="F:metal ion binding"/>
    <property type="evidence" value="ECO:0007669"/>
    <property type="project" value="UniProtKB-KW"/>
</dbReference>
<keyword evidence="4" id="KW-0255">Endonuclease</keyword>
<evidence type="ECO:0000256" key="6">
    <source>
        <dbReference type="ARBA" id="ARBA00023157"/>
    </source>
</evidence>
<evidence type="ECO:0000256" key="4">
    <source>
        <dbReference type="ARBA" id="ARBA00022759"/>
    </source>
</evidence>
<evidence type="ECO:0000256" key="2">
    <source>
        <dbReference type="ARBA" id="ARBA00022722"/>
    </source>
</evidence>
<reference evidence="8" key="1">
    <citation type="submission" date="2021-02" db="EMBL/GenBank/DDBJ databases">
        <title>Genome sequence Cadophora malorum strain M34.</title>
        <authorList>
            <person name="Stefanovic E."/>
            <person name="Vu D."/>
            <person name="Scully C."/>
            <person name="Dijksterhuis J."/>
            <person name="Roader J."/>
            <person name="Houbraken J."/>
        </authorList>
    </citation>
    <scope>NUCLEOTIDE SEQUENCE</scope>
    <source>
        <strain evidence="8">M34</strain>
    </source>
</reference>
<dbReference type="InterPro" id="IPR008947">
    <property type="entry name" value="PLipase_C/P1_nuclease_dom_sf"/>
</dbReference>
<evidence type="ECO:0000256" key="1">
    <source>
        <dbReference type="ARBA" id="ARBA00009547"/>
    </source>
</evidence>
<dbReference type="AlphaFoldDB" id="A0A8H8BS44"/>
<dbReference type="EMBL" id="JAFJYH010000050">
    <property type="protein sequence ID" value="KAG4422347.1"/>
    <property type="molecule type" value="Genomic_DNA"/>
</dbReference>
<evidence type="ECO:0000313" key="9">
    <source>
        <dbReference type="Proteomes" id="UP000664132"/>
    </source>
</evidence>
<dbReference type="SUPFAM" id="SSF48537">
    <property type="entry name" value="Phospholipase C/P1 nuclease"/>
    <property type="match status" value="1"/>
</dbReference>
<evidence type="ECO:0000256" key="5">
    <source>
        <dbReference type="ARBA" id="ARBA00022801"/>
    </source>
</evidence>
<keyword evidence="6" id="KW-1015">Disulfide bond</keyword>
<dbReference type="Proteomes" id="UP000664132">
    <property type="component" value="Unassembled WGS sequence"/>
</dbReference>
<dbReference type="GO" id="GO:0006308">
    <property type="term" value="P:DNA catabolic process"/>
    <property type="evidence" value="ECO:0007669"/>
    <property type="project" value="InterPro"/>
</dbReference>
<name>A0A8H8BS44_9HELO</name>
<comment type="similarity">
    <text evidence="1">Belongs to the nuclease type I family.</text>
</comment>
<keyword evidence="2" id="KW-0540">Nuclease</keyword>
<accession>A0A8H8BS44</accession>
<keyword evidence="5" id="KW-0378">Hydrolase</keyword>
<keyword evidence="3" id="KW-0479">Metal-binding</keyword>
<dbReference type="CDD" id="cd11010">
    <property type="entry name" value="S1-P1_nuclease"/>
    <property type="match status" value="1"/>
</dbReference>
<dbReference type="OrthoDB" id="441446at2759"/>
<sequence>MILVLGVSQVAAWGNLGHRTVAYLAEKHLTHAGLAFVRSILGDVDISEAAIWADWYKDTPEGKYTGSWHFINGHDDPPTSCDLDLARDCPGQNGCIVTAIMNMTKQLGTNSISNLEKTAALKFLIHLVGDLHQPLHTEALARGGNDIPVLFGGQAYNLHFLWDVIFPQMMTSSNETNEVTAAKSWAQNLYDRTAVQALGEDMRMPGYYSLDQKDGEVRMELARSMEPNLDVLGLAKETNRLVCVYVLKDGIDEVKGKELNGSYYAESIPVIEDQLARAGRRLGNIINVLAQEMVNGKSQGRDLANPPPLCGQI</sequence>
<evidence type="ECO:0000256" key="3">
    <source>
        <dbReference type="ARBA" id="ARBA00022723"/>
    </source>
</evidence>
<dbReference type="GO" id="GO:0016788">
    <property type="term" value="F:hydrolase activity, acting on ester bonds"/>
    <property type="evidence" value="ECO:0007669"/>
    <property type="project" value="InterPro"/>
</dbReference>
<keyword evidence="9" id="KW-1185">Reference proteome</keyword>
<dbReference type="GO" id="GO:0003676">
    <property type="term" value="F:nucleic acid binding"/>
    <property type="evidence" value="ECO:0007669"/>
    <property type="project" value="InterPro"/>
</dbReference>
<organism evidence="8 9">
    <name type="scientific">Cadophora malorum</name>
    <dbReference type="NCBI Taxonomy" id="108018"/>
    <lineage>
        <taxon>Eukaryota</taxon>
        <taxon>Fungi</taxon>
        <taxon>Dikarya</taxon>
        <taxon>Ascomycota</taxon>
        <taxon>Pezizomycotina</taxon>
        <taxon>Leotiomycetes</taxon>
        <taxon>Helotiales</taxon>
        <taxon>Ploettnerulaceae</taxon>
        <taxon>Cadophora</taxon>
    </lineage>
</organism>
<dbReference type="GO" id="GO:0004519">
    <property type="term" value="F:endonuclease activity"/>
    <property type="evidence" value="ECO:0007669"/>
    <property type="project" value="UniProtKB-KW"/>
</dbReference>
<evidence type="ECO:0000313" key="8">
    <source>
        <dbReference type="EMBL" id="KAG4422347.1"/>
    </source>
</evidence>
<dbReference type="PANTHER" id="PTHR33146">
    <property type="entry name" value="ENDONUCLEASE 4"/>
    <property type="match status" value="1"/>
</dbReference>
<dbReference type="Gene3D" id="1.10.575.10">
    <property type="entry name" value="P1 Nuclease"/>
    <property type="match status" value="1"/>
</dbReference>
<keyword evidence="7" id="KW-0325">Glycoprotein</keyword>
<comment type="caution">
    <text evidence="8">The sequence shown here is derived from an EMBL/GenBank/DDBJ whole genome shotgun (WGS) entry which is preliminary data.</text>
</comment>
<proteinExistence type="inferred from homology"/>
<dbReference type="InterPro" id="IPR003154">
    <property type="entry name" value="S1/P1nuclease"/>
</dbReference>
<dbReference type="Pfam" id="PF02265">
    <property type="entry name" value="S1-P1_nuclease"/>
    <property type="match status" value="1"/>
</dbReference>